<evidence type="ECO:0000256" key="6">
    <source>
        <dbReference type="SAM" id="MobiDB-lite"/>
    </source>
</evidence>
<evidence type="ECO:0000313" key="7">
    <source>
        <dbReference type="EMBL" id="EPX72612.1"/>
    </source>
</evidence>
<evidence type="ECO:0000256" key="4">
    <source>
        <dbReference type="ARBA" id="ARBA00023242"/>
    </source>
</evidence>
<dbReference type="GO" id="GO:0099115">
    <property type="term" value="C:chromosome, subtelomeric region"/>
    <property type="evidence" value="ECO:0007669"/>
    <property type="project" value="EnsemblFungi"/>
</dbReference>
<dbReference type="OrthoDB" id="200660at2759"/>
<dbReference type="InterPro" id="IPR011989">
    <property type="entry name" value="ARM-like"/>
</dbReference>
<dbReference type="PANTHER" id="PTHR12663:SF0">
    <property type="entry name" value="PRECOCIOUS DISSOCIATION OF SISTERS 5, ISOFORM A"/>
    <property type="match status" value="1"/>
</dbReference>
<dbReference type="GO" id="GO:0140463">
    <property type="term" value="F:chromatin-protein adaptor activity"/>
    <property type="evidence" value="ECO:0007669"/>
    <property type="project" value="EnsemblFungi"/>
</dbReference>
<dbReference type="PANTHER" id="PTHR12663">
    <property type="entry name" value="ANDROGEN INDUCED INHIBITOR OF PROLIFERATION AS3 / PDS5-RELATED"/>
    <property type="match status" value="1"/>
</dbReference>
<evidence type="ECO:0000313" key="8">
    <source>
        <dbReference type="Proteomes" id="UP000016088"/>
    </source>
</evidence>
<dbReference type="SUPFAM" id="SSF48371">
    <property type="entry name" value="ARM repeat"/>
    <property type="match status" value="1"/>
</dbReference>
<dbReference type="GeneID" id="25029359"/>
<dbReference type="Gene3D" id="1.25.10.10">
    <property type="entry name" value="Leucine-rich Repeat Variant"/>
    <property type="match status" value="1"/>
</dbReference>
<dbReference type="GO" id="GO:0007064">
    <property type="term" value="P:mitotic sister chromatid cohesion"/>
    <property type="evidence" value="ECO:0007669"/>
    <property type="project" value="EnsemblFungi"/>
</dbReference>
<feature type="compositionally biased region" description="Acidic residues" evidence="6">
    <location>
        <begin position="1181"/>
        <end position="1200"/>
    </location>
</feature>
<dbReference type="GO" id="GO:0051456">
    <property type="term" value="P:attachment of meiotic spindle microtubules to meiosis II kinetochore"/>
    <property type="evidence" value="ECO:0007669"/>
    <property type="project" value="EnsemblFungi"/>
</dbReference>
<dbReference type="GO" id="GO:0005721">
    <property type="term" value="C:pericentric heterochromatin"/>
    <property type="evidence" value="ECO:0007669"/>
    <property type="project" value="EnsemblFungi"/>
</dbReference>
<evidence type="ECO:0000256" key="3">
    <source>
        <dbReference type="ARBA" id="ARBA00022776"/>
    </source>
</evidence>
<dbReference type="RefSeq" id="XP_013018249.1">
    <property type="nucleotide sequence ID" value="XM_013162795.1"/>
</dbReference>
<organism evidence="7 8">
    <name type="scientific">Schizosaccharomyces octosporus (strain yFS286)</name>
    <name type="common">Fission yeast</name>
    <name type="synonym">Octosporomyces octosporus</name>
    <dbReference type="NCBI Taxonomy" id="483514"/>
    <lineage>
        <taxon>Eukaryota</taxon>
        <taxon>Fungi</taxon>
        <taxon>Dikarya</taxon>
        <taxon>Ascomycota</taxon>
        <taxon>Taphrinomycotina</taxon>
        <taxon>Schizosaccharomycetes</taxon>
        <taxon>Schizosaccharomycetales</taxon>
        <taxon>Schizosaccharomycetaceae</taxon>
        <taxon>Schizosaccharomyces</taxon>
    </lineage>
</organism>
<comment type="subcellular location">
    <subcellularLocation>
        <location evidence="1">Nucleus</location>
    </subcellularLocation>
</comment>
<dbReference type="GO" id="GO:0000228">
    <property type="term" value="C:nuclear chromosome"/>
    <property type="evidence" value="ECO:0007669"/>
    <property type="project" value="EnsemblFungi"/>
</dbReference>
<evidence type="ECO:0000256" key="1">
    <source>
        <dbReference type="ARBA" id="ARBA00004123"/>
    </source>
</evidence>
<keyword evidence="3" id="KW-0498">Mitosis</keyword>
<protein>
    <submittedName>
        <fullName evidence="7">Cohesin-associated protein Pds5</fullName>
    </submittedName>
</protein>
<dbReference type="AlphaFoldDB" id="S9PXB5"/>
<evidence type="ECO:0000256" key="5">
    <source>
        <dbReference type="ARBA" id="ARBA00023306"/>
    </source>
</evidence>
<dbReference type="GO" id="GO:0006281">
    <property type="term" value="P:DNA repair"/>
    <property type="evidence" value="ECO:0007669"/>
    <property type="project" value="TreeGrafter"/>
</dbReference>
<sequence length="1200" mass="137535">MMAMSKLKFKQVIVPSHDKPIATTELVKRMRSLLDELSDMEQETTDRESLLPVASSLVNQNLLHHRDKGIRSFVGCCIVELLRLCAPDAPYTLSQLEEIFQVILKLMSGLENPESTYYLQVYRILESLSNVKSAVLMVDLPNAESFLVSIFRLFFDISRKGTNKNVEFYMLDIIHQLINEINSVPQVAMNILFAQLISGHGVREYIGSPDSQNHGPAFQLARNIFRDSSDRLQRYVCQYFSDIVFDTKDSVSDEKTNPEFIFAHNLVIQLWQYAPLTLLNIVPQFENELQAEQTSVRRVAIQTVRLMLPHHSLWLDYPKVWAAFCGRLNDKVIACRIDCVEKLMDVLRNPLASSDVTTYVIQLYQGKLADSDEKVRIAALQAIGHLSVDIIKTHVPVEILKLMGDRLRDKKLSVRIQAIQTLSKVYHNAFPGLEAGEEVSIQLFGWIPSSLLEIFYINDEATNTTVDLAMNELVLQQLNSDTDTRVIRLLVAMNHFSEKALRVFFMLQQRQLRFSGYCKYFIECCKSYNGGVIDENEEETISRLKKVIGAISSKTVNPSLNESALQKFADTNDRQAYKMLMEIFSSKNDYQTVLKNVKHLFKRVSASMSTQHFECFRVLVYRCALFVFNKTTVIELVNKIGSLQNNFQYAKSAEILLQQLPLIHPEIYEELFSNMESMISSFGLNADVKVLKTLSHFAKKKKSFSVSSEVIDILKSLCFQGTDGQAKQAATVLALADNFFDLDSFISEIVNGLHYNDTLSVRLSALTQLVLYRLDAVEKHADFITECLVKEIIQMVPETNEGEDETDEWCDFQSLDHLYRCKVLAVKVLVNRLRAGHQSPEALEIAAPVLKLLNVILLTGGEISPHKNTPKLGKAHLRMITGKSLLKLAAIPTYANYLDFNTYLRTSLLCQDPFFDVRNAFIQNLQKKLQYRKLPMQFYALIFLVVHDPEEEIVAKMSLWICSQVIHFRRMHNYTMEYVVTYLLHLLSHHPDISLSDNENVFDFVKYIQFYVENVASSDNIPIIFHLVQRIKQNYDAVEPERKYVYMLSDIAQKVIQVKAQTMGWSLTTYPKQVRLPSIVFKPFDTPEEKQKIFIKNFLTPEIESAIEHMVRSSTISSTARLLTRSKTTKKGNPEKLKRKRTGTKQAKPNKLDKKDQRQSNIPRRASTRVSSKQVNYTEAESSEEESDNSELSSEFEEEE</sequence>
<evidence type="ECO:0000256" key="2">
    <source>
        <dbReference type="ARBA" id="ARBA00022618"/>
    </source>
</evidence>
<accession>S9PXB5</accession>
<name>S9PXB5_SCHOY</name>
<keyword evidence="8" id="KW-1185">Reference proteome</keyword>
<dbReference type="OMA" id="YPPAYNM"/>
<reference evidence="7 8" key="1">
    <citation type="journal article" date="2011" name="Science">
        <title>Comparative functional genomics of the fission yeasts.</title>
        <authorList>
            <person name="Rhind N."/>
            <person name="Chen Z."/>
            <person name="Yassour M."/>
            <person name="Thompson D.A."/>
            <person name="Haas B.J."/>
            <person name="Habib N."/>
            <person name="Wapinski I."/>
            <person name="Roy S."/>
            <person name="Lin M.F."/>
            <person name="Heiman D.I."/>
            <person name="Young S.K."/>
            <person name="Furuya K."/>
            <person name="Guo Y."/>
            <person name="Pidoux A."/>
            <person name="Chen H.M."/>
            <person name="Robbertse B."/>
            <person name="Goldberg J.M."/>
            <person name="Aoki K."/>
            <person name="Bayne E.H."/>
            <person name="Berlin A.M."/>
            <person name="Desjardins C.A."/>
            <person name="Dobbs E."/>
            <person name="Dukaj L."/>
            <person name="Fan L."/>
            <person name="FitzGerald M.G."/>
            <person name="French C."/>
            <person name="Gujja S."/>
            <person name="Hansen K."/>
            <person name="Keifenheim D."/>
            <person name="Levin J.Z."/>
            <person name="Mosher R.A."/>
            <person name="Mueller C.A."/>
            <person name="Pfiffner J."/>
            <person name="Priest M."/>
            <person name="Russ C."/>
            <person name="Smialowska A."/>
            <person name="Swoboda P."/>
            <person name="Sykes S.M."/>
            <person name="Vaughn M."/>
            <person name="Vengrova S."/>
            <person name="Yoder R."/>
            <person name="Zeng Q."/>
            <person name="Allshire R."/>
            <person name="Baulcombe D."/>
            <person name="Birren B.W."/>
            <person name="Brown W."/>
            <person name="Ekwall K."/>
            <person name="Kellis M."/>
            <person name="Leatherwood J."/>
            <person name="Levin H."/>
            <person name="Margalit H."/>
            <person name="Martienssen R."/>
            <person name="Nieduszynski C.A."/>
            <person name="Spatafora J.W."/>
            <person name="Friedman N."/>
            <person name="Dalgaard J.Z."/>
            <person name="Baumann P."/>
            <person name="Niki H."/>
            <person name="Regev A."/>
            <person name="Nusbaum C."/>
        </authorList>
    </citation>
    <scope>NUCLEOTIDE SEQUENCE [LARGE SCALE GENOMIC DNA]</scope>
    <source>
        <strain evidence="8">yFS286</strain>
    </source>
</reference>
<feature type="compositionally biased region" description="Polar residues" evidence="6">
    <location>
        <begin position="1168"/>
        <end position="1177"/>
    </location>
</feature>
<dbReference type="eggNOG" id="KOG1525">
    <property type="taxonomic scope" value="Eukaryota"/>
</dbReference>
<dbReference type="InterPro" id="IPR039776">
    <property type="entry name" value="Pds5"/>
</dbReference>
<keyword evidence="4" id="KW-0539">Nucleus</keyword>
<dbReference type="InterPro" id="IPR016024">
    <property type="entry name" value="ARM-type_fold"/>
</dbReference>
<dbReference type="HOGENOM" id="CLU_002562_1_0_1"/>
<gene>
    <name evidence="7" type="ORF">SOCG_00375</name>
</gene>
<dbReference type="GO" id="GO:0003677">
    <property type="term" value="F:DNA binding"/>
    <property type="evidence" value="ECO:0007669"/>
    <property type="project" value="EnsemblFungi"/>
</dbReference>
<dbReference type="CDD" id="cd19953">
    <property type="entry name" value="PDS5"/>
    <property type="match status" value="1"/>
</dbReference>
<dbReference type="GO" id="GO:0051301">
    <property type="term" value="P:cell division"/>
    <property type="evidence" value="ECO:0007669"/>
    <property type="project" value="UniProtKB-KW"/>
</dbReference>
<keyword evidence="5" id="KW-0131">Cell cycle</keyword>
<dbReference type="Pfam" id="PF20168">
    <property type="entry name" value="PDS5"/>
    <property type="match status" value="1"/>
</dbReference>
<dbReference type="EMBL" id="KE503207">
    <property type="protein sequence ID" value="EPX72612.1"/>
    <property type="molecule type" value="Genomic_DNA"/>
</dbReference>
<dbReference type="GO" id="GO:0031934">
    <property type="term" value="C:mating-type region heterochromatin"/>
    <property type="evidence" value="ECO:0007669"/>
    <property type="project" value="EnsemblFungi"/>
</dbReference>
<proteinExistence type="predicted"/>
<keyword evidence="2" id="KW-0132">Cell division</keyword>
<dbReference type="VEuPathDB" id="FungiDB:SOCG_00375"/>
<dbReference type="Proteomes" id="UP000016088">
    <property type="component" value="Unassembled WGS sequence"/>
</dbReference>
<feature type="region of interest" description="Disordered" evidence="6">
    <location>
        <begin position="1118"/>
        <end position="1200"/>
    </location>
</feature>